<dbReference type="RefSeq" id="WP_174410454.1">
    <property type="nucleotide sequence ID" value="NZ_BLVP01000010.1"/>
</dbReference>
<evidence type="ECO:0000313" key="3">
    <source>
        <dbReference type="EMBL" id="GFM37822.1"/>
    </source>
</evidence>
<name>A0A7J0BXC2_9BACT</name>
<dbReference type="Proteomes" id="UP000503820">
    <property type="component" value="Unassembled WGS sequence"/>
</dbReference>
<feature type="signal peptide" evidence="1">
    <location>
        <begin position="1"/>
        <end position="27"/>
    </location>
</feature>
<reference evidence="3 4" key="1">
    <citation type="submission" date="2020-05" db="EMBL/GenBank/DDBJ databases">
        <title>Draft genome sequence of Desulfovibrio psychrotolerans JS1T.</title>
        <authorList>
            <person name="Ueno A."/>
            <person name="Tamazawa S."/>
            <person name="Tamamura S."/>
            <person name="Murakami T."/>
            <person name="Kiyama T."/>
            <person name="Inomata H."/>
            <person name="Amano Y."/>
            <person name="Miyakawa K."/>
            <person name="Tamaki H."/>
            <person name="Naganuma T."/>
            <person name="Kaneko K."/>
        </authorList>
    </citation>
    <scope>NUCLEOTIDE SEQUENCE [LARGE SCALE GENOMIC DNA]</scope>
    <source>
        <strain evidence="3 4">JS1</strain>
    </source>
</reference>
<evidence type="ECO:0000259" key="2">
    <source>
        <dbReference type="Pfam" id="PF13472"/>
    </source>
</evidence>
<dbReference type="InterPro" id="IPR036514">
    <property type="entry name" value="SGNH_hydro_sf"/>
</dbReference>
<dbReference type="PANTHER" id="PTHR30383">
    <property type="entry name" value="THIOESTERASE 1/PROTEASE 1/LYSOPHOSPHOLIPASE L1"/>
    <property type="match status" value="1"/>
</dbReference>
<dbReference type="Gene3D" id="3.40.50.1110">
    <property type="entry name" value="SGNH hydrolase"/>
    <property type="match status" value="1"/>
</dbReference>
<dbReference type="PROSITE" id="PS01098">
    <property type="entry name" value="LIPASE_GDSL_SER"/>
    <property type="match status" value="1"/>
</dbReference>
<dbReference type="AlphaFoldDB" id="A0A7J0BXC2"/>
<gene>
    <name evidence="3" type="primary">tesA</name>
    <name evidence="3" type="ORF">DSM19430T_25060</name>
</gene>
<dbReference type="PANTHER" id="PTHR30383:SF24">
    <property type="entry name" value="THIOESTERASE 1_PROTEASE 1_LYSOPHOSPHOLIPASE L1"/>
    <property type="match status" value="1"/>
</dbReference>
<dbReference type="SUPFAM" id="SSF52266">
    <property type="entry name" value="SGNH hydrolase"/>
    <property type="match status" value="1"/>
</dbReference>
<evidence type="ECO:0000313" key="4">
    <source>
        <dbReference type="Proteomes" id="UP000503820"/>
    </source>
</evidence>
<dbReference type="CDD" id="cd01822">
    <property type="entry name" value="Lysophospholipase_L1_like"/>
    <property type="match status" value="1"/>
</dbReference>
<dbReference type="GO" id="GO:0004622">
    <property type="term" value="F:phosphatidylcholine lysophospholipase activity"/>
    <property type="evidence" value="ECO:0007669"/>
    <property type="project" value="TreeGrafter"/>
</dbReference>
<dbReference type="InterPro" id="IPR051532">
    <property type="entry name" value="Ester_Hydrolysis_Enzymes"/>
</dbReference>
<proteinExistence type="predicted"/>
<feature type="chain" id="PRO_5029816041" evidence="1">
    <location>
        <begin position="28"/>
        <end position="230"/>
    </location>
</feature>
<accession>A0A7J0BXC2</accession>
<feature type="domain" description="SGNH hydrolase-type esterase" evidence="2">
    <location>
        <begin position="52"/>
        <end position="212"/>
    </location>
</feature>
<sequence length="230" mass="23959">MRFLLPAVSSVLLVAFLLCADARPVYSNQYPASGNGVEDSGTAASAPVHIMAFGDSLTAGYGLANAHSFPAVLEGELLGMGYNVRVTNAGVSGDTSAGGAARIAWALESAPELLILELGANDALQGISPDVTRTNLAAILESCRAHGVTVLLAGMHAPRNMGEDYAARFDALYPDLAREYGVALYPFFLEGVALDRTLNLDDGMHPNAAGVRVIVSRMAPVVAGMLDALR</sequence>
<dbReference type="InterPro" id="IPR008265">
    <property type="entry name" value="Lipase_GDSL_AS"/>
</dbReference>
<dbReference type="EMBL" id="BLVP01000010">
    <property type="protein sequence ID" value="GFM37822.1"/>
    <property type="molecule type" value="Genomic_DNA"/>
</dbReference>
<dbReference type="GO" id="GO:0006629">
    <property type="term" value="P:lipid metabolic process"/>
    <property type="evidence" value="ECO:0007669"/>
    <property type="project" value="InterPro"/>
</dbReference>
<evidence type="ECO:0000256" key="1">
    <source>
        <dbReference type="SAM" id="SignalP"/>
    </source>
</evidence>
<organism evidence="3 4">
    <name type="scientific">Desulfovibrio psychrotolerans</name>
    <dbReference type="NCBI Taxonomy" id="415242"/>
    <lineage>
        <taxon>Bacteria</taxon>
        <taxon>Pseudomonadati</taxon>
        <taxon>Thermodesulfobacteriota</taxon>
        <taxon>Desulfovibrionia</taxon>
        <taxon>Desulfovibrionales</taxon>
        <taxon>Desulfovibrionaceae</taxon>
        <taxon>Desulfovibrio</taxon>
    </lineage>
</organism>
<keyword evidence="1" id="KW-0732">Signal</keyword>
<comment type="caution">
    <text evidence="3">The sequence shown here is derived from an EMBL/GenBank/DDBJ whole genome shotgun (WGS) entry which is preliminary data.</text>
</comment>
<dbReference type="Pfam" id="PF13472">
    <property type="entry name" value="Lipase_GDSL_2"/>
    <property type="match status" value="1"/>
</dbReference>
<protein>
    <submittedName>
        <fullName evidence="3">Arylesterase</fullName>
    </submittedName>
</protein>
<dbReference type="InterPro" id="IPR013830">
    <property type="entry name" value="SGNH_hydro"/>
</dbReference>
<keyword evidence="4" id="KW-1185">Reference proteome</keyword>